<accession>A0A8H6VP02</accession>
<protein>
    <submittedName>
        <fullName evidence="1">Uncharacterized protein</fullName>
    </submittedName>
</protein>
<dbReference type="EMBL" id="JACAZE010000039">
    <property type="protein sequence ID" value="KAF7288344.1"/>
    <property type="molecule type" value="Genomic_DNA"/>
</dbReference>
<organism evidence="1 2">
    <name type="scientific">Mycena chlorophos</name>
    <name type="common">Agaric fungus</name>
    <name type="synonym">Agaricus chlorophos</name>
    <dbReference type="NCBI Taxonomy" id="658473"/>
    <lineage>
        <taxon>Eukaryota</taxon>
        <taxon>Fungi</taxon>
        <taxon>Dikarya</taxon>
        <taxon>Basidiomycota</taxon>
        <taxon>Agaricomycotina</taxon>
        <taxon>Agaricomycetes</taxon>
        <taxon>Agaricomycetidae</taxon>
        <taxon>Agaricales</taxon>
        <taxon>Marasmiineae</taxon>
        <taxon>Mycenaceae</taxon>
        <taxon>Mycena</taxon>
    </lineage>
</organism>
<comment type="caution">
    <text evidence="1">The sequence shown here is derived from an EMBL/GenBank/DDBJ whole genome shotgun (WGS) entry which is preliminary data.</text>
</comment>
<gene>
    <name evidence="1" type="ORF">HMN09_01404100</name>
</gene>
<proteinExistence type="predicted"/>
<sequence length="183" mass="18702">MRAADNRRLLAFPASSPGAAVCRAKRTISTVSTKPGRGETHAIGGGRAASLPFHQRRLRSVPYTTYLGALMEPKNAFESTPQAEDGKQRGIAPLASVPSSGGHVPGQDVSISPAASPFTSCRRLMKASSMSQVCGHSFGYAPAMNPTVVEHAAASFVARLGGGAVPVVGSLSPAVAGCSASRS</sequence>
<dbReference type="AlphaFoldDB" id="A0A8H6VP02"/>
<reference evidence="1" key="1">
    <citation type="submission" date="2020-05" db="EMBL/GenBank/DDBJ databases">
        <title>Mycena genomes resolve the evolution of fungal bioluminescence.</title>
        <authorList>
            <person name="Tsai I.J."/>
        </authorList>
    </citation>
    <scope>NUCLEOTIDE SEQUENCE</scope>
    <source>
        <strain evidence="1">110903Hualien_Pintung</strain>
    </source>
</reference>
<name>A0A8H6VP02_MYCCL</name>
<evidence type="ECO:0000313" key="1">
    <source>
        <dbReference type="EMBL" id="KAF7288344.1"/>
    </source>
</evidence>
<dbReference type="Proteomes" id="UP000613580">
    <property type="component" value="Unassembled WGS sequence"/>
</dbReference>
<evidence type="ECO:0000313" key="2">
    <source>
        <dbReference type="Proteomes" id="UP000613580"/>
    </source>
</evidence>
<keyword evidence="2" id="KW-1185">Reference proteome</keyword>